<accession>A0A9N9T1B8</accession>
<proteinExistence type="predicted"/>
<sequence>MKIRYSEGLEKVMDNEHEITETIEDEWGKFINAMIKTAKSICGTTRNNNRGRRTSWWNDEVKREINEKKKLWKEYIKDKTQPKY</sequence>
<evidence type="ECO:0000313" key="2">
    <source>
        <dbReference type="Proteomes" id="UP001153709"/>
    </source>
</evidence>
<organism evidence="1 2">
    <name type="scientific">Diabrotica balteata</name>
    <name type="common">Banded cucumber beetle</name>
    <dbReference type="NCBI Taxonomy" id="107213"/>
    <lineage>
        <taxon>Eukaryota</taxon>
        <taxon>Metazoa</taxon>
        <taxon>Ecdysozoa</taxon>
        <taxon>Arthropoda</taxon>
        <taxon>Hexapoda</taxon>
        <taxon>Insecta</taxon>
        <taxon>Pterygota</taxon>
        <taxon>Neoptera</taxon>
        <taxon>Endopterygota</taxon>
        <taxon>Coleoptera</taxon>
        <taxon>Polyphaga</taxon>
        <taxon>Cucujiformia</taxon>
        <taxon>Chrysomeloidea</taxon>
        <taxon>Chrysomelidae</taxon>
        <taxon>Galerucinae</taxon>
        <taxon>Diabroticina</taxon>
        <taxon>Diabroticites</taxon>
        <taxon>Diabrotica</taxon>
    </lineage>
</organism>
<dbReference type="EMBL" id="OU898278">
    <property type="protein sequence ID" value="CAG9832185.1"/>
    <property type="molecule type" value="Genomic_DNA"/>
</dbReference>
<dbReference type="Proteomes" id="UP001153709">
    <property type="component" value="Chromosome 3"/>
</dbReference>
<reference evidence="1" key="1">
    <citation type="submission" date="2022-01" db="EMBL/GenBank/DDBJ databases">
        <authorList>
            <person name="King R."/>
        </authorList>
    </citation>
    <scope>NUCLEOTIDE SEQUENCE</scope>
</reference>
<dbReference type="OrthoDB" id="6515599at2759"/>
<gene>
    <name evidence="1" type="ORF">DIABBA_LOCUS5712</name>
</gene>
<name>A0A9N9T1B8_DIABA</name>
<protein>
    <submittedName>
        <fullName evidence="1">Uncharacterized protein</fullName>
    </submittedName>
</protein>
<dbReference type="AlphaFoldDB" id="A0A9N9T1B8"/>
<keyword evidence="2" id="KW-1185">Reference proteome</keyword>
<evidence type="ECO:0000313" key="1">
    <source>
        <dbReference type="EMBL" id="CAG9832185.1"/>
    </source>
</evidence>